<proteinExistence type="predicted"/>
<accession>A0ABR9PNW2</accession>
<dbReference type="Proteomes" id="UP001516472">
    <property type="component" value="Unassembled WGS sequence"/>
</dbReference>
<dbReference type="RefSeq" id="WP_193349026.1">
    <property type="nucleotide sequence ID" value="NZ_CBCSIP010000469.1"/>
</dbReference>
<evidence type="ECO:0008006" key="4">
    <source>
        <dbReference type="Google" id="ProtNLM"/>
    </source>
</evidence>
<reference evidence="2 3" key="1">
    <citation type="submission" date="2020-02" db="EMBL/GenBank/DDBJ databases">
        <authorList>
            <person name="Babadi Z.K."/>
            <person name="Risdian C."/>
            <person name="Ebrahimipour G.H."/>
            <person name="Wink J."/>
        </authorList>
    </citation>
    <scope>NUCLEOTIDE SEQUENCE [LARGE SCALE GENOMIC DNA]</scope>
    <source>
        <strain evidence="2 3">ZKHCc1 1396</strain>
    </source>
</reference>
<name>A0ABR9PNW2_9BACT</name>
<evidence type="ECO:0000256" key="1">
    <source>
        <dbReference type="SAM" id="SignalP"/>
    </source>
</evidence>
<protein>
    <recommendedName>
        <fullName evidence="4">Outer membrane protein beta-barrel domain-containing protein</fullName>
    </recommendedName>
</protein>
<keyword evidence="3" id="KW-1185">Reference proteome</keyword>
<keyword evidence="1" id="KW-0732">Signal</keyword>
<gene>
    <name evidence="2" type="ORF">G4177_15715</name>
</gene>
<feature type="chain" id="PRO_5047525090" description="Outer membrane protein beta-barrel domain-containing protein" evidence="1">
    <location>
        <begin position="25"/>
        <end position="193"/>
    </location>
</feature>
<organism evidence="2 3">
    <name type="scientific">Corallococcus soli</name>
    <dbReference type="NCBI Taxonomy" id="2710757"/>
    <lineage>
        <taxon>Bacteria</taxon>
        <taxon>Pseudomonadati</taxon>
        <taxon>Myxococcota</taxon>
        <taxon>Myxococcia</taxon>
        <taxon>Myxococcales</taxon>
        <taxon>Cystobacterineae</taxon>
        <taxon>Myxococcaceae</taxon>
        <taxon>Corallococcus</taxon>
    </lineage>
</organism>
<evidence type="ECO:0000313" key="3">
    <source>
        <dbReference type="Proteomes" id="UP001516472"/>
    </source>
</evidence>
<evidence type="ECO:0000313" key="2">
    <source>
        <dbReference type="EMBL" id="MBE4749611.1"/>
    </source>
</evidence>
<feature type="signal peptide" evidence="1">
    <location>
        <begin position="1"/>
        <end position="24"/>
    </location>
</feature>
<sequence>MPRSLRSLPAALLLFMLASSLTRAEEDRAMHGPWIGVSLPRSSGFDTTVRDPSPLFAQDVRFDSGVGLGVRAGYDFEALVGAFVTAELLTGREDSFYTSFASGLRVLTPTAPLRAGLTAGVRFIDSGPALPFFTTGVLGEARLGRHLGLLLEVDKSWPLKREITIDSETGDHPRSTTVVGGPWGLVLGLTWYF</sequence>
<comment type="caution">
    <text evidence="2">The sequence shown here is derived from an EMBL/GenBank/DDBJ whole genome shotgun (WGS) entry which is preliminary data.</text>
</comment>
<dbReference type="EMBL" id="JAAIYO010000004">
    <property type="protein sequence ID" value="MBE4749611.1"/>
    <property type="molecule type" value="Genomic_DNA"/>
</dbReference>